<dbReference type="EMBL" id="CP047897">
    <property type="protein sequence ID" value="QHL86687.1"/>
    <property type="molecule type" value="Genomic_DNA"/>
</dbReference>
<comment type="similarity">
    <text evidence="2">Belongs to the dethiobiotin synthetase family.</text>
</comment>
<comment type="catalytic activity">
    <reaction evidence="2">
        <text>(7R,8S)-7,8-diammoniononanoate + CO2 + ATP = (4R,5S)-dethiobiotin + ADP + phosphate + 3 H(+)</text>
        <dbReference type="Rhea" id="RHEA:15805"/>
        <dbReference type="ChEBI" id="CHEBI:15378"/>
        <dbReference type="ChEBI" id="CHEBI:16526"/>
        <dbReference type="ChEBI" id="CHEBI:30616"/>
        <dbReference type="ChEBI" id="CHEBI:43474"/>
        <dbReference type="ChEBI" id="CHEBI:149469"/>
        <dbReference type="ChEBI" id="CHEBI:149473"/>
        <dbReference type="ChEBI" id="CHEBI:456216"/>
        <dbReference type="EC" id="6.3.3.3"/>
    </reaction>
</comment>
<keyword evidence="2 3" id="KW-0436">Ligase</keyword>
<evidence type="ECO:0000256" key="2">
    <source>
        <dbReference type="HAMAP-Rule" id="MF_00336"/>
    </source>
</evidence>
<dbReference type="RefSeq" id="WP_160689328.1">
    <property type="nucleotide sequence ID" value="NZ_CP047897.1"/>
</dbReference>
<keyword evidence="2" id="KW-0547">Nucleotide-binding</keyword>
<dbReference type="UniPathway" id="UPA00078">
    <property type="reaction ID" value="UER00161"/>
</dbReference>
<dbReference type="GO" id="GO:0005524">
    <property type="term" value="F:ATP binding"/>
    <property type="evidence" value="ECO:0007669"/>
    <property type="project" value="UniProtKB-UniRule"/>
</dbReference>
<protein>
    <recommendedName>
        <fullName evidence="2">ATP-dependent dethiobiotin synthetase BioD</fullName>
        <ecNumber evidence="2">6.3.3.3</ecNumber>
    </recommendedName>
    <alternativeName>
        <fullName evidence="2">DTB synthetase</fullName>
        <shortName evidence="2">DTBS</shortName>
    </alternativeName>
    <alternativeName>
        <fullName evidence="2">Dethiobiotin synthase</fullName>
    </alternativeName>
</protein>
<dbReference type="InterPro" id="IPR027417">
    <property type="entry name" value="P-loop_NTPase"/>
</dbReference>
<dbReference type="EC" id="6.3.3.3" evidence="2"/>
<dbReference type="CDD" id="cd03109">
    <property type="entry name" value="DTBS"/>
    <property type="match status" value="1"/>
</dbReference>
<evidence type="ECO:0000313" key="3">
    <source>
        <dbReference type="EMBL" id="QHL86687.1"/>
    </source>
</evidence>
<feature type="active site" evidence="2">
    <location>
        <position position="40"/>
    </location>
</feature>
<feature type="binding site" evidence="2">
    <location>
        <position position="51"/>
    </location>
    <ligand>
        <name>ATP</name>
        <dbReference type="ChEBI" id="CHEBI:30616"/>
    </ligand>
</feature>
<proteinExistence type="inferred from homology"/>
<dbReference type="GO" id="GO:0000287">
    <property type="term" value="F:magnesium ion binding"/>
    <property type="evidence" value="ECO:0007669"/>
    <property type="project" value="UniProtKB-UniRule"/>
</dbReference>
<comment type="pathway">
    <text evidence="2">Cofactor biosynthesis; biotin biosynthesis; biotin from 7,8-diaminononanoate: step 1/2.</text>
</comment>
<accession>A0A6P1NSL5</accession>
<dbReference type="AlphaFoldDB" id="A0A6P1NSL5"/>
<dbReference type="GO" id="GO:0004141">
    <property type="term" value="F:dethiobiotin synthase activity"/>
    <property type="evidence" value="ECO:0007669"/>
    <property type="project" value="UniProtKB-UniRule"/>
</dbReference>
<comment type="caution">
    <text evidence="2">Lacks conserved residue(s) required for the propagation of feature annotation.</text>
</comment>
<reference evidence="3 4" key="1">
    <citation type="submission" date="2020-01" db="EMBL/GenBank/DDBJ databases">
        <authorList>
            <person name="Kim M."/>
        </authorList>
    </citation>
    <scope>NUCLEOTIDE SEQUENCE [LARGE SCALE GENOMIC DNA]</scope>
    <source>
        <strain evidence="3 4">BT10</strain>
    </source>
</reference>
<gene>
    <name evidence="2 3" type="primary">bioD</name>
    <name evidence="3" type="ORF">GU926_04245</name>
</gene>
<dbReference type="InterPro" id="IPR004472">
    <property type="entry name" value="DTB_synth_BioD"/>
</dbReference>
<comment type="cofactor">
    <cofactor evidence="2">
        <name>Mg(2+)</name>
        <dbReference type="ChEBI" id="CHEBI:18420"/>
    </cofactor>
</comment>
<feature type="binding site" evidence="2">
    <location>
        <position position="24"/>
    </location>
    <ligand>
        <name>Mg(2+)</name>
        <dbReference type="ChEBI" id="CHEBI:18420"/>
    </ligand>
</feature>
<dbReference type="Pfam" id="PF13500">
    <property type="entry name" value="AAA_26"/>
    <property type="match status" value="1"/>
</dbReference>
<dbReference type="KEGG" id="nib:GU926_04245"/>
<keyword evidence="2" id="KW-0479">Metal-binding</keyword>
<evidence type="ECO:0000313" key="4">
    <source>
        <dbReference type="Proteomes" id="UP000464214"/>
    </source>
</evidence>
<organism evidence="3 4">
    <name type="scientific">Nibribacter ruber</name>
    <dbReference type="NCBI Taxonomy" id="2698458"/>
    <lineage>
        <taxon>Bacteria</taxon>
        <taxon>Pseudomonadati</taxon>
        <taxon>Bacteroidota</taxon>
        <taxon>Cytophagia</taxon>
        <taxon>Cytophagales</taxon>
        <taxon>Hymenobacteraceae</taxon>
        <taxon>Nibribacter</taxon>
    </lineage>
</organism>
<dbReference type="GO" id="GO:0005829">
    <property type="term" value="C:cytosol"/>
    <property type="evidence" value="ECO:0007669"/>
    <property type="project" value="TreeGrafter"/>
</dbReference>
<dbReference type="Proteomes" id="UP000464214">
    <property type="component" value="Chromosome"/>
</dbReference>
<keyword evidence="2" id="KW-0460">Magnesium</keyword>
<dbReference type="PANTHER" id="PTHR43210">
    <property type="entry name" value="DETHIOBIOTIN SYNTHETASE"/>
    <property type="match status" value="1"/>
</dbReference>
<feature type="binding site" evidence="2">
    <location>
        <begin position="20"/>
        <end position="25"/>
    </location>
    <ligand>
        <name>ATP</name>
        <dbReference type="ChEBI" id="CHEBI:30616"/>
    </ligand>
</feature>
<feature type="binding site" evidence="2">
    <location>
        <begin position="107"/>
        <end position="110"/>
    </location>
    <ligand>
        <name>ATP</name>
        <dbReference type="ChEBI" id="CHEBI:30616"/>
    </ligand>
</feature>
<feature type="binding site" evidence="2">
    <location>
        <position position="107"/>
    </location>
    <ligand>
        <name>Mg(2+)</name>
        <dbReference type="ChEBI" id="CHEBI:18420"/>
    </ligand>
</feature>
<evidence type="ECO:0000256" key="1">
    <source>
        <dbReference type="ARBA" id="ARBA00022756"/>
    </source>
</evidence>
<dbReference type="Gene3D" id="3.40.50.300">
    <property type="entry name" value="P-loop containing nucleotide triphosphate hydrolases"/>
    <property type="match status" value="1"/>
</dbReference>
<keyword evidence="4" id="KW-1185">Reference proteome</keyword>
<dbReference type="PIRSF" id="PIRSF006755">
    <property type="entry name" value="DTB_synth"/>
    <property type="match status" value="1"/>
</dbReference>
<comment type="subcellular location">
    <subcellularLocation>
        <location evidence="2">Cytoplasm</location>
    </subcellularLocation>
</comment>
<keyword evidence="2" id="KW-0963">Cytoplasm</keyword>
<dbReference type="GO" id="GO:0009102">
    <property type="term" value="P:biotin biosynthetic process"/>
    <property type="evidence" value="ECO:0007669"/>
    <property type="project" value="UniProtKB-UniRule"/>
</dbReference>
<dbReference type="SUPFAM" id="SSF52540">
    <property type="entry name" value="P-loop containing nucleoside triphosphate hydrolases"/>
    <property type="match status" value="1"/>
</dbReference>
<name>A0A6P1NSL5_9BACT</name>
<dbReference type="HAMAP" id="MF_00336">
    <property type="entry name" value="BioD"/>
    <property type="match status" value="1"/>
</dbReference>
<dbReference type="PANTHER" id="PTHR43210:SF5">
    <property type="entry name" value="DETHIOBIOTIN SYNTHETASE"/>
    <property type="match status" value="1"/>
</dbReference>
<feature type="binding site" evidence="2">
    <location>
        <position position="51"/>
    </location>
    <ligand>
        <name>Mg(2+)</name>
        <dbReference type="ChEBI" id="CHEBI:18420"/>
    </ligand>
</feature>
<dbReference type="NCBIfam" id="TIGR00347">
    <property type="entry name" value="bioD"/>
    <property type="match status" value="1"/>
</dbReference>
<keyword evidence="1 2" id="KW-0093">Biotin biosynthesis</keyword>
<sequence length="212" mass="23211">MQSSSSTQPKRYFVTGIGTDVGKTIAAAILTQALHADYWKPVQAGSLEATDTMRVQELVSNSRSVFHPEAYRLKLPASPHLAAAQEGIDIDLNNIQLPQTQNHLIVEGAGGVMVPLNNNELVLDLISKLNLEVILVSRNYLGSINHTLTTLEVLKARNISVVGIIFNGVPNPSTEQFIKDYTQVKVLPAILEEATFTPPLVEHYAQTFRNAL</sequence>
<comment type="subunit">
    <text evidence="2">Homodimer.</text>
</comment>
<comment type="function">
    <text evidence="2">Catalyzes a mechanistically unusual reaction, the ATP-dependent insertion of CO2 between the N7 and N8 nitrogen atoms of 7,8-diaminopelargonic acid (DAPA, also called 7,8-diammoniononanoate) to form a ureido ring.</text>
</comment>
<feature type="binding site" evidence="2">
    <location>
        <begin position="199"/>
        <end position="201"/>
    </location>
    <ligand>
        <name>ATP</name>
        <dbReference type="ChEBI" id="CHEBI:30616"/>
    </ligand>
</feature>
<keyword evidence="2" id="KW-0067">ATP-binding</keyword>